<protein>
    <submittedName>
        <fullName evidence="2">Uncharacterized protein</fullName>
    </submittedName>
</protein>
<evidence type="ECO:0000313" key="2">
    <source>
        <dbReference type="EMBL" id="MFC5154097.1"/>
    </source>
</evidence>
<dbReference type="Proteomes" id="UP001596160">
    <property type="component" value="Unassembled WGS sequence"/>
</dbReference>
<proteinExistence type="predicted"/>
<name>A0ABW0APW3_9ACTN</name>
<evidence type="ECO:0000256" key="1">
    <source>
        <dbReference type="SAM" id="MobiDB-lite"/>
    </source>
</evidence>
<accession>A0ABW0APW3</accession>
<reference evidence="3" key="1">
    <citation type="journal article" date="2019" name="Int. J. Syst. Evol. Microbiol.">
        <title>The Global Catalogue of Microorganisms (GCM) 10K type strain sequencing project: providing services to taxonomists for standard genome sequencing and annotation.</title>
        <authorList>
            <consortium name="The Broad Institute Genomics Platform"/>
            <consortium name="The Broad Institute Genome Sequencing Center for Infectious Disease"/>
            <person name="Wu L."/>
            <person name="Ma J."/>
        </authorList>
    </citation>
    <scope>NUCLEOTIDE SEQUENCE [LARGE SCALE GENOMIC DNA]</scope>
    <source>
        <strain evidence="3">PCU 266</strain>
    </source>
</reference>
<feature type="compositionally biased region" description="Low complexity" evidence="1">
    <location>
        <begin position="357"/>
        <end position="381"/>
    </location>
</feature>
<feature type="region of interest" description="Disordered" evidence="1">
    <location>
        <begin position="350"/>
        <end position="381"/>
    </location>
</feature>
<organism evidence="2 3">
    <name type="scientific">Streptomyces amakusaensis</name>
    <dbReference type="NCBI Taxonomy" id="67271"/>
    <lineage>
        <taxon>Bacteria</taxon>
        <taxon>Bacillati</taxon>
        <taxon>Actinomycetota</taxon>
        <taxon>Actinomycetes</taxon>
        <taxon>Kitasatosporales</taxon>
        <taxon>Streptomycetaceae</taxon>
        <taxon>Streptomyces</taxon>
    </lineage>
</organism>
<keyword evidence="3" id="KW-1185">Reference proteome</keyword>
<dbReference type="EMBL" id="JBHSKP010000013">
    <property type="protein sequence ID" value="MFC5154097.1"/>
    <property type="molecule type" value="Genomic_DNA"/>
</dbReference>
<evidence type="ECO:0000313" key="3">
    <source>
        <dbReference type="Proteomes" id="UP001596160"/>
    </source>
</evidence>
<gene>
    <name evidence="2" type="ORF">ACFPRH_20390</name>
</gene>
<comment type="caution">
    <text evidence="2">The sequence shown here is derived from an EMBL/GenBank/DDBJ whole genome shotgun (WGS) entry which is preliminary data.</text>
</comment>
<dbReference type="RefSeq" id="WP_344480272.1">
    <property type="nucleotide sequence ID" value="NZ_BAAASB010000014.1"/>
</dbReference>
<sequence length="632" mass="67818">MSRLPHPYRWISRMPQAARLLDEGTVPVLRPTEAERADRWAHILHTYPDPELRSSPPPGARVVSLAGHEDLGEFAARALGRPHHALSPGMLQDPGALGPPGGSVLIVARARALTLGVLMPLLTALARQNTPAGFLTGRDDAALTFTAAKLLTRHPAKASPAHTGLLDGATGLTRILTPGHPDRRSTLDDVLSRPWDSLLVDADGSSAHAHLGTMTLCGLSGTAEHSPDGTPLAGGCTPTACKTDPGGRTRSVAPHDLRTRVLGLFVCNAITLGQTEQYPSDVSLALDAVEGHPQAVLGLLRGDLSTSSDEPRLTAALLHSGARLGQIPARLNTDGRRRGIRGPSAILLGDPEQQLHTPGRATAPPAVRAPATGRRRAATGTPAEWRARLDDAEALDHGLAASLDRRPDADLSACLQEMTSHRQAALSTLLEAVRTPDEAWEDHIEEHSMNWGHAVLSILSRTRGGAFSRQLAASRAHHRTSHWSPAPACGHCRAPREYEHLISPLGLTERRTLRCPRCGPALSLPPTLPPLDVGVPPALFPGRPADVHVTLPDRARGLLAVHLRPRSTRRGPYDHAVLAATAGRHTVTLTVPEKPVPELDRLWTVHADRFHLAYHQHRIPLLPHQKETVPQP</sequence>